<accession>A0ABP5X138</accession>
<name>A0ABP5X138_9ACTN</name>
<evidence type="ECO:0000313" key="2">
    <source>
        <dbReference type="Proteomes" id="UP001500460"/>
    </source>
</evidence>
<gene>
    <name evidence="1" type="ORF">GCM10010421_32270</name>
</gene>
<keyword evidence="2" id="KW-1185">Reference proteome</keyword>
<dbReference type="Proteomes" id="UP001500460">
    <property type="component" value="Unassembled WGS sequence"/>
</dbReference>
<proteinExistence type="predicted"/>
<dbReference type="EMBL" id="BAAATK010000018">
    <property type="protein sequence ID" value="GAA2439562.1"/>
    <property type="molecule type" value="Genomic_DNA"/>
</dbReference>
<reference evidence="2" key="1">
    <citation type="journal article" date="2019" name="Int. J. Syst. Evol. Microbiol.">
        <title>The Global Catalogue of Microorganisms (GCM) 10K type strain sequencing project: providing services to taxonomists for standard genome sequencing and annotation.</title>
        <authorList>
            <consortium name="The Broad Institute Genomics Platform"/>
            <consortium name="The Broad Institute Genome Sequencing Center for Infectious Disease"/>
            <person name="Wu L."/>
            <person name="Ma J."/>
        </authorList>
    </citation>
    <scope>NUCLEOTIDE SEQUENCE [LARGE SCALE GENOMIC DNA]</scope>
    <source>
        <strain evidence="2">JCM 6922</strain>
    </source>
</reference>
<sequence>MSTEDTEQVVTASGQHVRTFVRSGLPHTPIWDRAHSVDTVIDAFARGGTLLDAESVDSYLAGIADKAACSLLRDRWRDDFPVAAYGELLCTVAALRGLLGYSPTPTAVEVFDWARQQKEKTAAAIDGPVEDVVVQFVNGPYRGVILTYPGEAIHSQAHPAGLITVPIEWGDDTAPGRGEARYERGNEPTSEGLWRYRLVEDVPEDARPHITVPDRKGGRA</sequence>
<dbReference type="RefSeq" id="WP_344603877.1">
    <property type="nucleotide sequence ID" value="NZ_BAAATK010000018.1"/>
</dbReference>
<comment type="caution">
    <text evidence="1">The sequence shown here is derived from an EMBL/GenBank/DDBJ whole genome shotgun (WGS) entry which is preliminary data.</text>
</comment>
<evidence type="ECO:0000313" key="1">
    <source>
        <dbReference type="EMBL" id="GAA2439562.1"/>
    </source>
</evidence>
<protein>
    <submittedName>
        <fullName evidence="1">Uncharacterized protein</fullName>
    </submittedName>
</protein>
<organism evidence="1 2">
    <name type="scientific">Streptomyces glaucus</name>
    <dbReference type="NCBI Taxonomy" id="284029"/>
    <lineage>
        <taxon>Bacteria</taxon>
        <taxon>Bacillati</taxon>
        <taxon>Actinomycetota</taxon>
        <taxon>Actinomycetes</taxon>
        <taxon>Kitasatosporales</taxon>
        <taxon>Streptomycetaceae</taxon>
        <taxon>Streptomyces</taxon>
    </lineage>
</organism>